<gene>
    <name evidence="2" type="ORF">J0X15_18930</name>
</gene>
<dbReference type="Proteomes" id="UP000664779">
    <property type="component" value="Unassembled WGS sequence"/>
</dbReference>
<evidence type="ECO:0000313" key="3">
    <source>
        <dbReference type="Proteomes" id="UP000664779"/>
    </source>
</evidence>
<keyword evidence="1" id="KW-0812">Transmembrane</keyword>
<comment type="caution">
    <text evidence="2">The sequence shown here is derived from an EMBL/GenBank/DDBJ whole genome shotgun (WGS) entry which is preliminary data.</text>
</comment>
<keyword evidence="1" id="KW-0472">Membrane</keyword>
<keyword evidence="1" id="KW-1133">Transmembrane helix</keyword>
<dbReference type="InterPro" id="IPR007060">
    <property type="entry name" value="FtsL/DivIC"/>
</dbReference>
<proteinExistence type="predicted"/>
<feature type="transmembrane region" description="Helical" evidence="1">
    <location>
        <begin position="12"/>
        <end position="31"/>
    </location>
</feature>
<name>A0A939ESX3_9HYPH</name>
<dbReference type="EMBL" id="JAFLNF010000010">
    <property type="protein sequence ID" value="MBO0347311.1"/>
    <property type="molecule type" value="Genomic_DNA"/>
</dbReference>
<dbReference type="AlphaFoldDB" id="A0A939ESX3"/>
<dbReference type="RefSeq" id="WP_206944287.1">
    <property type="nucleotide sequence ID" value="NZ_JAFLNF010000010.1"/>
</dbReference>
<reference evidence="2" key="1">
    <citation type="submission" date="2021-03" db="EMBL/GenBank/DDBJ databases">
        <title>Roseibium sp. CAU 1637 isolated from Incheon.</title>
        <authorList>
            <person name="Kim W."/>
        </authorList>
    </citation>
    <scope>NUCLEOTIDE SEQUENCE</scope>
    <source>
        <strain evidence="2">CAU 1637</strain>
    </source>
</reference>
<dbReference type="Pfam" id="PF04977">
    <property type="entry name" value="DivIC"/>
    <property type="match status" value="1"/>
</dbReference>
<evidence type="ECO:0000313" key="2">
    <source>
        <dbReference type="EMBL" id="MBO0347311.1"/>
    </source>
</evidence>
<protein>
    <submittedName>
        <fullName evidence="2">Septum formation initiator family protein</fullName>
    </submittedName>
</protein>
<evidence type="ECO:0000256" key="1">
    <source>
        <dbReference type="SAM" id="Phobius"/>
    </source>
</evidence>
<keyword evidence="3" id="KW-1185">Reference proteome</keyword>
<accession>A0A939ESX3</accession>
<organism evidence="2 3">
    <name type="scientific">Roseibium limicola</name>
    <dbReference type="NCBI Taxonomy" id="2816037"/>
    <lineage>
        <taxon>Bacteria</taxon>
        <taxon>Pseudomonadati</taxon>
        <taxon>Pseudomonadota</taxon>
        <taxon>Alphaproteobacteria</taxon>
        <taxon>Hyphomicrobiales</taxon>
        <taxon>Stappiaceae</taxon>
        <taxon>Roseibium</taxon>
    </lineage>
</organism>
<sequence>MPATTRQRKQSVFRRLIIPAAALSVLAYYGFHALNGELGLVGRARIERQEKLLQAELDGLVKERNSYIAKVTLLRPESLDPDMMDERARQSLNLVQGDELVILRRSARYANINQNSVE</sequence>